<gene>
    <name evidence="1" type="ORF">TH68_05740</name>
</gene>
<accession>A0A6N3X4J0</accession>
<dbReference type="AlphaFoldDB" id="A0A6N3X4J0"/>
<proteinExistence type="predicted"/>
<comment type="caution">
    <text evidence="1">The sequence shown here is derived from an EMBL/GenBank/DDBJ whole genome shotgun (WGS) entry which is preliminary data.</text>
</comment>
<evidence type="ECO:0000313" key="1">
    <source>
        <dbReference type="EMBL" id="KKZ14077.1"/>
    </source>
</evidence>
<reference evidence="1 2" key="1">
    <citation type="submission" date="2015-01" db="EMBL/GenBank/DDBJ databases">
        <title>Lifestyle Evolution in Cyanobacterial Symbionts of Sponges.</title>
        <authorList>
            <person name="Burgsdorf I."/>
            <person name="Slaby B.M."/>
            <person name="Handley K.M."/>
            <person name="Haber M."/>
            <person name="Blom J."/>
            <person name="Marshall C.W."/>
            <person name="Gilbert J.A."/>
            <person name="Hentschel U."/>
            <person name="Steindler L."/>
        </authorList>
    </citation>
    <scope>NUCLEOTIDE SEQUENCE [LARGE SCALE GENOMIC DNA]</scope>
    <source>
        <strain evidence="1">142</strain>
    </source>
</reference>
<protein>
    <submittedName>
        <fullName evidence="1">Uncharacterized protein</fullName>
    </submittedName>
</protein>
<dbReference type="EMBL" id="JXUO01000191">
    <property type="protein sequence ID" value="KKZ14077.1"/>
    <property type="molecule type" value="Genomic_DNA"/>
</dbReference>
<organism evidence="1 2">
    <name type="scientific">Candidatus Synechococcus spongiarum 142</name>
    <dbReference type="NCBI Taxonomy" id="1608213"/>
    <lineage>
        <taxon>Bacteria</taxon>
        <taxon>Bacillati</taxon>
        <taxon>Cyanobacteriota</taxon>
        <taxon>Cyanophyceae</taxon>
        <taxon>Synechococcales</taxon>
        <taxon>Synechococcaceae</taxon>
        <taxon>Synechococcus</taxon>
    </lineage>
</organism>
<dbReference type="Proteomes" id="UP000035054">
    <property type="component" value="Unassembled WGS sequence"/>
</dbReference>
<evidence type="ECO:0000313" key="2">
    <source>
        <dbReference type="Proteomes" id="UP000035054"/>
    </source>
</evidence>
<sequence length="64" mass="6454">MATQHQSQIGSRGSCPVVKAAKGGEAAALETESRGPGFALDEIANAVVAVAHGECPGLPQEQQP</sequence>
<name>A0A6N3X4J0_9SYNE</name>